<dbReference type="Gene3D" id="3.30.565.10">
    <property type="entry name" value="Histidine kinase-like ATPase, C-terminal domain"/>
    <property type="match status" value="1"/>
</dbReference>
<dbReference type="RefSeq" id="WP_172450765.1">
    <property type="nucleotide sequence ID" value="NZ_LYXE01000066.1"/>
</dbReference>
<evidence type="ECO:0008006" key="6">
    <source>
        <dbReference type="Google" id="ProtNLM"/>
    </source>
</evidence>
<evidence type="ECO:0000259" key="3">
    <source>
        <dbReference type="PROSITE" id="PS50112"/>
    </source>
</evidence>
<dbReference type="EMBL" id="LYXE01000066">
    <property type="protein sequence ID" value="PDV99566.1"/>
    <property type="molecule type" value="Genomic_DNA"/>
</dbReference>
<dbReference type="PROSITE" id="PS50112">
    <property type="entry name" value="PAS"/>
    <property type="match status" value="1"/>
</dbReference>
<keyword evidence="1" id="KW-0418">Kinase</keyword>
<dbReference type="Proteomes" id="UP000220922">
    <property type="component" value="Unassembled WGS sequence"/>
</dbReference>
<dbReference type="InterPro" id="IPR005467">
    <property type="entry name" value="His_kinase_dom"/>
</dbReference>
<proteinExistence type="predicted"/>
<accession>A0A2H3KQ23</accession>
<protein>
    <recommendedName>
        <fullName evidence="6">Histidine kinase</fullName>
    </recommendedName>
</protein>
<dbReference type="AlphaFoldDB" id="A0A2H3KQ23"/>
<dbReference type="Pfam" id="PF02518">
    <property type="entry name" value="HATPase_c"/>
    <property type="match status" value="1"/>
</dbReference>
<sequence>MNRRLAICLPSLRRRRGAYHGARNGATHPTEVIEAPCDQGLSESEERYRRLFEASPDAIVLTDDRGVYLDVNTAAVQLFGVPRTQLIGMSADQLREDRGAESAERYRRYLEVGRDTGEFPFRRPDGTRCVAQYTVVRVGPNLHQSVLRDITAVREDEVRLRNSLNEKEVLLKEIHHRVKNNLQVIASMLRLQSDRIDDPQARELFLESQRRVRAMALIHERLYQAPDLARIDLAAYVRALVADLLRAYRVIARNVVVCSEIDVPAIDVDQAMALGLLLNELLTNSLRHAFLPGQPGTITITGFRDASRAIILTVADNGAGLPADLEPGISSTMGLQIIHALATQIGGTLRWQHSPGTTVTLLIPESTA</sequence>
<feature type="domain" description="Histidine kinase" evidence="2">
    <location>
        <begin position="173"/>
        <end position="367"/>
    </location>
</feature>
<dbReference type="Pfam" id="PF07568">
    <property type="entry name" value="HisKA_2"/>
    <property type="match status" value="1"/>
</dbReference>
<evidence type="ECO:0000259" key="2">
    <source>
        <dbReference type="PROSITE" id="PS50109"/>
    </source>
</evidence>
<keyword evidence="5" id="KW-1185">Reference proteome</keyword>
<dbReference type="Gene3D" id="3.30.450.20">
    <property type="entry name" value="PAS domain"/>
    <property type="match status" value="1"/>
</dbReference>
<dbReference type="SUPFAM" id="SSF55874">
    <property type="entry name" value="ATPase domain of HSP90 chaperone/DNA topoisomerase II/histidine kinase"/>
    <property type="match status" value="1"/>
</dbReference>
<dbReference type="InterPro" id="IPR011495">
    <property type="entry name" value="Sig_transdc_His_kin_sub2_dim/P"/>
</dbReference>
<gene>
    <name evidence="4" type="ORF">A9Q02_11500</name>
</gene>
<dbReference type="PANTHER" id="PTHR43065">
    <property type="entry name" value="SENSOR HISTIDINE KINASE"/>
    <property type="match status" value="1"/>
</dbReference>
<evidence type="ECO:0000313" key="5">
    <source>
        <dbReference type="Proteomes" id="UP000220922"/>
    </source>
</evidence>
<dbReference type="PROSITE" id="PS50109">
    <property type="entry name" value="HIS_KIN"/>
    <property type="match status" value="1"/>
</dbReference>
<dbReference type="NCBIfam" id="TIGR00229">
    <property type="entry name" value="sensory_box"/>
    <property type="match status" value="1"/>
</dbReference>
<reference evidence="4 5" key="1">
    <citation type="submission" date="2016-05" db="EMBL/GenBank/DDBJ databases">
        <authorList>
            <person name="Lavstsen T."/>
            <person name="Jespersen J.S."/>
        </authorList>
    </citation>
    <scope>NUCLEOTIDE SEQUENCE [LARGE SCALE GENOMIC DNA]</scope>
    <source>
        <strain evidence="4 5">B7-9</strain>
    </source>
</reference>
<evidence type="ECO:0000256" key="1">
    <source>
        <dbReference type="ARBA" id="ARBA00022777"/>
    </source>
</evidence>
<dbReference type="InterPro" id="IPR036890">
    <property type="entry name" value="HATPase_C_sf"/>
</dbReference>
<dbReference type="GO" id="GO:0016301">
    <property type="term" value="F:kinase activity"/>
    <property type="evidence" value="ECO:0007669"/>
    <property type="project" value="UniProtKB-KW"/>
</dbReference>
<dbReference type="SUPFAM" id="SSF55785">
    <property type="entry name" value="PYP-like sensor domain (PAS domain)"/>
    <property type="match status" value="1"/>
</dbReference>
<dbReference type="SMART" id="SM00387">
    <property type="entry name" value="HATPase_c"/>
    <property type="match status" value="1"/>
</dbReference>
<comment type="caution">
    <text evidence="4">The sequence shown here is derived from an EMBL/GenBank/DDBJ whole genome shotgun (WGS) entry which is preliminary data.</text>
</comment>
<dbReference type="InterPro" id="IPR003594">
    <property type="entry name" value="HATPase_dom"/>
</dbReference>
<name>A0A2H3KQ23_9CHLR</name>
<dbReference type="InterPro" id="IPR000014">
    <property type="entry name" value="PAS"/>
</dbReference>
<dbReference type="Pfam" id="PF13188">
    <property type="entry name" value="PAS_8"/>
    <property type="match status" value="1"/>
</dbReference>
<feature type="domain" description="PAS" evidence="3">
    <location>
        <begin position="44"/>
        <end position="113"/>
    </location>
</feature>
<dbReference type="PANTHER" id="PTHR43065:SF23">
    <property type="entry name" value="SENSOR HISTIDINE KINASE PDTAS"/>
    <property type="match status" value="1"/>
</dbReference>
<organism evidence="4 5">
    <name type="scientific">Candidatus Chloroploca asiatica</name>
    <dbReference type="NCBI Taxonomy" id="1506545"/>
    <lineage>
        <taxon>Bacteria</taxon>
        <taxon>Bacillati</taxon>
        <taxon>Chloroflexota</taxon>
        <taxon>Chloroflexia</taxon>
        <taxon>Chloroflexales</taxon>
        <taxon>Chloroflexineae</taxon>
        <taxon>Oscillochloridaceae</taxon>
        <taxon>Candidatus Chloroploca</taxon>
    </lineage>
</organism>
<dbReference type="CDD" id="cd00130">
    <property type="entry name" value="PAS"/>
    <property type="match status" value="1"/>
</dbReference>
<evidence type="ECO:0000313" key="4">
    <source>
        <dbReference type="EMBL" id="PDV99566.1"/>
    </source>
</evidence>
<dbReference type="InterPro" id="IPR035965">
    <property type="entry name" value="PAS-like_dom_sf"/>
</dbReference>
<dbReference type="SMART" id="SM00091">
    <property type="entry name" value="PAS"/>
    <property type="match status" value="1"/>
</dbReference>
<keyword evidence="1" id="KW-0808">Transferase</keyword>